<dbReference type="RefSeq" id="WP_103926759.1">
    <property type="nucleotide sequence ID" value="NZ_FNVR01000051.1"/>
</dbReference>
<dbReference type="OrthoDB" id="6658153at2"/>
<dbReference type="SUPFAM" id="SSF49354">
    <property type="entry name" value="PapD-like"/>
    <property type="match status" value="1"/>
</dbReference>
<dbReference type="InterPro" id="IPR013783">
    <property type="entry name" value="Ig-like_fold"/>
</dbReference>
<gene>
    <name evidence="1" type="ORF">SAMN03080598_04219</name>
</gene>
<dbReference type="Proteomes" id="UP000236736">
    <property type="component" value="Unassembled WGS sequence"/>
</dbReference>
<protein>
    <recommendedName>
        <fullName evidence="3">Pili and flagellar-assembly chaperone, PapD N-terminal domain</fullName>
    </recommendedName>
</protein>
<dbReference type="Gene3D" id="2.60.40.10">
    <property type="entry name" value="Immunoglobulins"/>
    <property type="match status" value="1"/>
</dbReference>
<dbReference type="EMBL" id="FNVR01000051">
    <property type="protein sequence ID" value="SEG49791.1"/>
    <property type="molecule type" value="Genomic_DNA"/>
</dbReference>
<sequence>MKYAGFWIVLLLLLTDLNQSFAQGDLMIYPRRLVFGSSQRSMDVTLANSGTDSSTYALSWKNYRMTSSGQFTEITEPDSGQYLADEILRFFPREVTLAPGESQKVKVQRISNRQLPEGEYRSHLEFRSAKPMDATTPSASEEQDQIQTQLNMHLAITIPVIMEIGSITAQVELKNVTWIASDSKSLQLRFDIHRSGKKSSYGDFTLTHRSADGKMTQVGLVKGVAVYAPIKKRSYSVPVTIPAGVTINEGELILEYISQTKRKEILASLVVPLK</sequence>
<accession>A0A1H6AML8</accession>
<dbReference type="AlphaFoldDB" id="A0A1H6AML8"/>
<keyword evidence="2" id="KW-1185">Reference proteome</keyword>
<evidence type="ECO:0000313" key="2">
    <source>
        <dbReference type="Proteomes" id="UP000236736"/>
    </source>
</evidence>
<evidence type="ECO:0000313" key="1">
    <source>
        <dbReference type="EMBL" id="SEG49791.1"/>
    </source>
</evidence>
<proteinExistence type="predicted"/>
<name>A0A1H6AML8_9BACT</name>
<organism evidence="1 2">
    <name type="scientific">Algoriphagus boritolerans DSM 17298 = JCM 18970</name>
    <dbReference type="NCBI Taxonomy" id="1120964"/>
    <lineage>
        <taxon>Bacteria</taxon>
        <taxon>Pseudomonadati</taxon>
        <taxon>Bacteroidota</taxon>
        <taxon>Cytophagia</taxon>
        <taxon>Cytophagales</taxon>
        <taxon>Cyclobacteriaceae</taxon>
        <taxon>Algoriphagus</taxon>
    </lineage>
</organism>
<dbReference type="InterPro" id="IPR008962">
    <property type="entry name" value="PapD-like_sf"/>
</dbReference>
<reference evidence="2" key="1">
    <citation type="submission" date="2016-10" db="EMBL/GenBank/DDBJ databases">
        <authorList>
            <person name="Varghese N."/>
            <person name="Submissions S."/>
        </authorList>
    </citation>
    <scope>NUCLEOTIDE SEQUENCE [LARGE SCALE GENOMIC DNA]</scope>
    <source>
        <strain evidence="2">DSM 17298</strain>
    </source>
</reference>
<evidence type="ECO:0008006" key="3">
    <source>
        <dbReference type="Google" id="ProtNLM"/>
    </source>
</evidence>
<dbReference type="STRING" id="1120964.GCA_001313265_07672"/>